<feature type="non-terminal residue" evidence="1">
    <location>
        <position position="1"/>
    </location>
</feature>
<keyword evidence="2" id="KW-1185">Reference proteome</keyword>
<sequence>TLKPPQSTLFCVLVARRGPVSPGAVLGGSCRQLSLVSLAEAQPSDLVSLSVAW</sequence>
<protein>
    <submittedName>
        <fullName evidence="1">Uncharacterized protein</fullName>
    </submittedName>
</protein>
<evidence type="ECO:0000313" key="2">
    <source>
        <dbReference type="Proteomes" id="UP000265520"/>
    </source>
</evidence>
<dbReference type="Proteomes" id="UP000265520">
    <property type="component" value="Unassembled WGS sequence"/>
</dbReference>
<accession>A0A392V3M3</accession>
<organism evidence="1 2">
    <name type="scientific">Trifolium medium</name>
    <dbReference type="NCBI Taxonomy" id="97028"/>
    <lineage>
        <taxon>Eukaryota</taxon>
        <taxon>Viridiplantae</taxon>
        <taxon>Streptophyta</taxon>
        <taxon>Embryophyta</taxon>
        <taxon>Tracheophyta</taxon>
        <taxon>Spermatophyta</taxon>
        <taxon>Magnoliopsida</taxon>
        <taxon>eudicotyledons</taxon>
        <taxon>Gunneridae</taxon>
        <taxon>Pentapetalae</taxon>
        <taxon>rosids</taxon>
        <taxon>fabids</taxon>
        <taxon>Fabales</taxon>
        <taxon>Fabaceae</taxon>
        <taxon>Papilionoideae</taxon>
        <taxon>50 kb inversion clade</taxon>
        <taxon>NPAAA clade</taxon>
        <taxon>Hologalegina</taxon>
        <taxon>IRL clade</taxon>
        <taxon>Trifolieae</taxon>
        <taxon>Trifolium</taxon>
    </lineage>
</organism>
<proteinExistence type="predicted"/>
<comment type="caution">
    <text evidence="1">The sequence shown here is derived from an EMBL/GenBank/DDBJ whole genome shotgun (WGS) entry which is preliminary data.</text>
</comment>
<evidence type="ECO:0000313" key="1">
    <source>
        <dbReference type="EMBL" id="MCI81020.1"/>
    </source>
</evidence>
<dbReference type="AlphaFoldDB" id="A0A392V3M3"/>
<name>A0A392V3M3_9FABA</name>
<dbReference type="EMBL" id="LXQA011008803">
    <property type="protein sequence ID" value="MCI81020.1"/>
    <property type="molecule type" value="Genomic_DNA"/>
</dbReference>
<reference evidence="1 2" key="1">
    <citation type="journal article" date="2018" name="Front. Plant Sci.">
        <title>Red Clover (Trifolium pratense) and Zigzag Clover (T. medium) - A Picture of Genomic Similarities and Differences.</title>
        <authorList>
            <person name="Dluhosova J."/>
            <person name="Istvanek J."/>
            <person name="Nedelnik J."/>
            <person name="Repkova J."/>
        </authorList>
    </citation>
    <scope>NUCLEOTIDE SEQUENCE [LARGE SCALE GENOMIC DNA]</scope>
    <source>
        <strain evidence="2">cv. 10/8</strain>
        <tissue evidence="1">Leaf</tissue>
    </source>
</reference>